<dbReference type="Gene3D" id="3.40.50.920">
    <property type="match status" value="1"/>
</dbReference>
<dbReference type="GO" id="GO:0004802">
    <property type="term" value="F:transketolase activity"/>
    <property type="evidence" value="ECO:0007669"/>
    <property type="project" value="UniProtKB-EC"/>
</dbReference>
<comment type="subunit">
    <text evidence="7">Homodimer.</text>
</comment>
<evidence type="ECO:0000256" key="15">
    <source>
        <dbReference type="SAM" id="Phobius"/>
    </source>
</evidence>
<protein>
    <recommendedName>
        <fullName evidence="8">transketolase</fullName>
        <ecNumber evidence="8">2.2.1.1</ecNumber>
    </recommendedName>
</protein>
<dbReference type="SMART" id="SM00861">
    <property type="entry name" value="Transket_pyr"/>
    <property type="match status" value="1"/>
</dbReference>
<dbReference type="SUPFAM" id="SSF52922">
    <property type="entry name" value="TK C-terminal domain-like"/>
    <property type="match status" value="1"/>
</dbReference>
<keyword evidence="9 17" id="KW-0808">Transferase</keyword>
<evidence type="ECO:0000256" key="3">
    <source>
        <dbReference type="ARBA" id="ARBA00001941"/>
    </source>
</evidence>
<evidence type="ECO:0000313" key="18">
    <source>
        <dbReference type="Proteomes" id="UP000721442"/>
    </source>
</evidence>
<keyword evidence="12" id="KW-0460">Magnesium</keyword>
<evidence type="ECO:0000259" key="16">
    <source>
        <dbReference type="SMART" id="SM00861"/>
    </source>
</evidence>
<evidence type="ECO:0000256" key="6">
    <source>
        <dbReference type="ARBA" id="ARBA00007131"/>
    </source>
</evidence>
<comment type="caution">
    <text evidence="17">The sequence shown here is derived from an EMBL/GenBank/DDBJ whole genome shotgun (WGS) entry which is preliminary data.</text>
</comment>
<comment type="catalytic activity">
    <reaction evidence="14">
        <text>D-sedoheptulose 7-phosphate + D-glyceraldehyde 3-phosphate = aldehydo-D-ribose 5-phosphate + D-xylulose 5-phosphate</text>
        <dbReference type="Rhea" id="RHEA:10508"/>
        <dbReference type="ChEBI" id="CHEBI:57483"/>
        <dbReference type="ChEBI" id="CHEBI:57737"/>
        <dbReference type="ChEBI" id="CHEBI:58273"/>
        <dbReference type="ChEBI" id="CHEBI:59776"/>
        <dbReference type="EC" id="2.2.1.1"/>
    </reaction>
</comment>
<comment type="cofactor">
    <cofactor evidence="4">
        <name>Mg(2+)</name>
        <dbReference type="ChEBI" id="CHEBI:18420"/>
    </cofactor>
</comment>
<dbReference type="PANTHER" id="PTHR43522:SF2">
    <property type="entry name" value="TRANSKETOLASE 1-RELATED"/>
    <property type="match status" value="1"/>
</dbReference>
<dbReference type="EC" id="2.2.1.1" evidence="8"/>
<evidence type="ECO:0000256" key="7">
    <source>
        <dbReference type="ARBA" id="ARBA00011738"/>
    </source>
</evidence>
<feature type="transmembrane region" description="Helical" evidence="15">
    <location>
        <begin position="20"/>
        <end position="39"/>
    </location>
</feature>
<organism evidence="17 18">
    <name type="scientific">Candidatus Enterousia excrementavium</name>
    <dbReference type="NCBI Taxonomy" id="2840789"/>
    <lineage>
        <taxon>Bacteria</taxon>
        <taxon>Pseudomonadati</taxon>
        <taxon>Pseudomonadota</taxon>
        <taxon>Alphaproteobacteria</taxon>
        <taxon>Candidatus Enterousia</taxon>
    </lineage>
</organism>
<keyword evidence="15" id="KW-0812">Transmembrane</keyword>
<feature type="transmembrane region" description="Helical" evidence="15">
    <location>
        <begin position="46"/>
        <end position="66"/>
    </location>
</feature>
<comment type="cofactor">
    <cofactor evidence="1">
        <name>Ca(2+)</name>
        <dbReference type="ChEBI" id="CHEBI:29108"/>
    </cofactor>
</comment>
<dbReference type="Pfam" id="PF02779">
    <property type="entry name" value="Transket_pyr"/>
    <property type="match status" value="1"/>
</dbReference>
<dbReference type="CDD" id="cd02012">
    <property type="entry name" value="TPP_TK"/>
    <property type="match status" value="1"/>
</dbReference>
<evidence type="ECO:0000256" key="2">
    <source>
        <dbReference type="ARBA" id="ARBA00001936"/>
    </source>
</evidence>
<comment type="cofactor">
    <cofactor evidence="3">
        <name>Co(2+)</name>
        <dbReference type="ChEBI" id="CHEBI:48828"/>
    </cofactor>
</comment>
<dbReference type="InterPro" id="IPR029061">
    <property type="entry name" value="THDP-binding"/>
</dbReference>
<proteinExistence type="inferred from homology"/>
<evidence type="ECO:0000256" key="5">
    <source>
        <dbReference type="ARBA" id="ARBA00001964"/>
    </source>
</evidence>
<comment type="cofactor">
    <cofactor evidence="2">
        <name>Mn(2+)</name>
        <dbReference type="ChEBI" id="CHEBI:29035"/>
    </cofactor>
</comment>
<keyword evidence="10" id="KW-0479">Metal-binding</keyword>
<dbReference type="InterPro" id="IPR005474">
    <property type="entry name" value="Transketolase_N"/>
</dbReference>
<dbReference type="InterPro" id="IPR005475">
    <property type="entry name" value="Transketolase-like_Pyr-bd"/>
</dbReference>
<dbReference type="AlphaFoldDB" id="A0A940DEZ0"/>
<gene>
    <name evidence="17" type="ORF">IAC77_03925</name>
</gene>
<dbReference type="FunFam" id="3.40.50.970:FF:000045">
    <property type="entry name" value="Transketolase"/>
    <property type="match status" value="1"/>
</dbReference>
<dbReference type="Pfam" id="PF22613">
    <property type="entry name" value="Transketolase_C_1"/>
    <property type="match status" value="1"/>
</dbReference>
<keyword evidence="15" id="KW-0472">Membrane</keyword>
<dbReference type="GO" id="GO:0006098">
    <property type="term" value="P:pentose-phosphate shunt"/>
    <property type="evidence" value="ECO:0007669"/>
    <property type="project" value="TreeGrafter"/>
</dbReference>
<keyword evidence="13" id="KW-0786">Thiamine pyrophosphate</keyword>
<keyword evidence="15" id="KW-1133">Transmembrane helix</keyword>
<dbReference type="GO" id="GO:0046872">
    <property type="term" value="F:metal ion binding"/>
    <property type="evidence" value="ECO:0007669"/>
    <property type="project" value="UniProtKB-KW"/>
</dbReference>
<evidence type="ECO:0000256" key="13">
    <source>
        <dbReference type="ARBA" id="ARBA00023052"/>
    </source>
</evidence>
<dbReference type="EMBL" id="JADINE010000048">
    <property type="protein sequence ID" value="MBO8407577.1"/>
    <property type="molecule type" value="Genomic_DNA"/>
</dbReference>
<dbReference type="CDD" id="cd07033">
    <property type="entry name" value="TPP_PYR_DXS_TK_like"/>
    <property type="match status" value="1"/>
</dbReference>
<evidence type="ECO:0000256" key="14">
    <source>
        <dbReference type="ARBA" id="ARBA00049473"/>
    </source>
</evidence>
<feature type="domain" description="Transketolase-like pyrimidine-binding" evidence="16">
    <location>
        <begin position="285"/>
        <end position="456"/>
    </location>
</feature>
<dbReference type="PANTHER" id="PTHR43522">
    <property type="entry name" value="TRANSKETOLASE"/>
    <property type="match status" value="1"/>
</dbReference>
<dbReference type="InterPro" id="IPR049557">
    <property type="entry name" value="Transketolase_CS"/>
</dbReference>
<comment type="cofactor">
    <cofactor evidence="5">
        <name>thiamine diphosphate</name>
        <dbReference type="ChEBI" id="CHEBI:58937"/>
    </cofactor>
</comment>
<comment type="similarity">
    <text evidence="6">Belongs to the transketolase family.</text>
</comment>
<keyword evidence="11" id="KW-0106">Calcium</keyword>
<evidence type="ECO:0000313" key="17">
    <source>
        <dbReference type="EMBL" id="MBO8407577.1"/>
    </source>
</evidence>
<dbReference type="InterPro" id="IPR020826">
    <property type="entry name" value="Transketolase_BS"/>
</dbReference>
<dbReference type="PROSITE" id="PS00801">
    <property type="entry name" value="TRANSKETOLASE_1"/>
    <property type="match status" value="1"/>
</dbReference>
<evidence type="ECO:0000256" key="11">
    <source>
        <dbReference type="ARBA" id="ARBA00022837"/>
    </source>
</evidence>
<evidence type="ECO:0000256" key="9">
    <source>
        <dbReference type="ARBA" id="ARBA00022679"/>
    </source>
</evidence>
<evidence type="ECO:0000256" key="10">
    <source>
        <dbReference type="ARBA" id="ARBA00022723"/>
    </source>
</evidence>
<reference evidence="17" key="2">
    <citation type="journal article" date="2021" name="PeerJ">
        <title>Extensive microbial diversity within the chicken gut microbiome revealed by metagenomics and culture.</title>
        <authorList>
            <person name="Gilroy R."/>
            <person name="Ravi A."/>
            <person name="Getino M."/>
            <person name="Pursley I."/>
            <person name="Horton D.L."/>
            <person name="Alikhan N.F."/>
            <person name="Baker D."/>
            <person name="Gharbi K."/>
            <person name="Hall N."/>
            <person name="Watson M."/>
            <person name="Adriaenssens E.M."/>
            <person name="Foster-Nyarko E."/>
            <person name="Jarju S."/>
            <person name="Secka A."/>
            <person name="Antonio M."/>
            <person name="Oren A."/>
            <person name="Chaudhuri R.R."/>
            <person name="La Ragione R."/>
            <person name="Hildebrand F."/>
            <person name="Pallen M.J."/>
        </authorList>
    </citation>
    <scope>NUCLEOTIDE SEQUENCE</scope>
    <source>
        <strain evidence="17">B1-16210</strain>
    </source>
</reference>
<evidence type="ECO:0000256" key="12">
    <source>
        <dbReference type="ARBA" id="ARBA00022842"/>
    </source>
</evidence>
<dbReference type="SUPFAM" id="SSF52518">
    <property type="entry name" value="Thiamin diphosphate-binding fold (THDP-binding)"/>
    <property type="match status" value="2"/>
</dbReference>
<reference evidence="17" key="1">
    <citation type="submission" date="2020-10" db="EMBL/GenBank/DDBJ databases">
        <authorList>
            <person name="Gilroy R."/>
        </authorList>
    </citation>
    <scope>NUCLEOTIDE SEQUENCE</scope>
    <source>
        <strain evidence="17">B1-16210</strain>
    </source>
</reference>
<dbReference type="Gene3D" id="3.40.50.970">
    <property type="match status" value="2"/>
</dbReference>
<sequence length="584" mass="61758">MSKTVRAHALNAVRNAGSGHVGIVLGAADIVTAVYANFLRPGVDKFVLSAGHGSALLYSVLALAGYDIDDLSEYRKFGGLPGHPEFGIDGVWATTGPLGQGVGNAVGLALAEKIRGTDGVVYCLCSDGDLSEGVAAEAIAFAGRYELNNLVLIWDDNGVSIDGAALVDVDMAARMAAAGWNVKYIDGNNFADLNRALRSATGGDGPTFIDAKTVIGRESSLAGTSAAHGLELSDSEMMLLVERNISYIGDALWMMVAADAPKRYAPNYPKINVEKAPVPVATGKISSRELSAMYLDSLLTNGAKLIGGSADLGRNTGADVKHSMDIVAPDFRGNYINYGVREHAMGAIMNGLAIAGMRVYGSTFLVFSDYMRASIRLAAMSHLPVIYVFSHDSVAVGADGPTHQPVEQLASLRLVPNLNVYRPCNGDEVAYAWKSAIASNMRPSAIILSRQKFEQIPTPNNAEIKRGAYVIYPAGARKVRVTIIATGAEVPLAVSVAKKLGDAVQVVSMPSVADFRRQDVKYKNKILVGYVVAIEAAASAPWFEFADAVVGIDSFGTSGDGGTVYSHFGFDTDVIARDILNKIK</sequence>
<evidence type="ECO:0000256" key="8">
    <source>
        <dbReference type="ARBA" id="ARBA00013152"/>
    </source>
</evidence>
<dbReference type="InterPro" id="IPR009014">
    <property type="entry name" value="Transketo_C/PFOR_II"/>
</dbReference>
<dbReference type="Pfam" id="PF00456">
    <property type="entry name" value="Transketolase_N"/>
    <property type="match status" value="1"/>
</dbReference>
<dbReference type="InterPro" id="IPR055152">
    <property type="entry name" value="Transketolase-like_C_2"/>
</dbReference>
<dbReference type="PROSITE" id="PS00802">
    <property type="entry name" value="TRANSKETOLASE_2"/>
    <property type="match status" value="1"/>
</dbReference>
<evidence type="ECO:0000256" key="4">
    <source>
        <dbReference type="ARBA" id="ARBA00001946"/>
    </source>
</evidence>
<accession>A0A940DEZ0</accession>
<dbReference type="Proteomes" id="UP000721442">
    <property type="component" value="Unassembled WGS sequence"/>
</dbReference>
<name>A0A940DEZ0_9PROT</name>
<evidence type="ECO:0000256" key="1">
    <source>
        <dbReference type="ARBA" id="ARBA00001913"/>
    </source>
</evidence>
<dbReference type="InterPro" id="IPR033247">
    <property type="entry name" value="Transketolase_fam"/>
</dbReference>
<dbReference type="GO" id="GO:0005829">
    <property type="term" value="C:cytosol"/>
    <property type="evidence" value="ECO:0007669"/>
    <property type="project" value="TreeGrafter"/>
</dbReference>